<dbReference type="NCBIfam" id="TIGR00369">
    <property type="entry name" value="unchar_dom_1"/>
    <property type="match status" value="1"/>
</dbReference>
<dbReference type="Gene3D" id="3.10.129.10">
    <property type="entry name" value="Hotdog Thioesterase"/>
    <property type="match status" value="1"/>
</dbReference>
<evidence type="ECO:0000313" key="6">
    <source>
        <dbReference type="Proteomes" id="UP000559626"/>
    </source>
</evidence>
<dbReference type="GO" id="GO:0047617">
    <property type="term" value="F:fatty acyl-CoA hydrolase activity"/>
    <property type="evidence" value="ECO:0007669"/>
    <property type="project" value="InterPro"/>
</dbReference>
<name>A0A7Y0FME2_9BACT</name>
<feature type="domain" description="HotDog ACOT-type" evidence="4">
    <location>
        <begin position="32"/>
        <end position="147"/>
    </location>
</feature>
<organism evidence="5 6">
    <name type="scientific">Hymenobacter polaris</name>
    <dbReference type="NCBI Taxonomy" id="2682546"/>
    <lineage>
        <taxon>Bacteria</taxon>
        <taxon>Pseudomonadati</taxon>
        <taxon>Bacteroidota</taxon>
        <taxon>Cytophagia</taxon>
        <taxon>Cytophagales</taxon>
        <taxon>Hymenobacteraceae</taxon>
        <taxon>Hymenobacter</taxon>
    </lineage>
</organism>
<keyword evidence="6" id="KW-1185">Reference proteome</keyword>
<dbReference type="PANTHER" id="PTHR21660">
    <property type="entry name" value="THIOESTERASE SUPERFAMILY MEMBER-RELATED"/>
    <property type="match status" value="1"/>
</dbReference>
<dbReference type="InterPro" id="IPR033120">
    <property type="entry name" value="HOTDOG_ACOT"/>
</dbReference>
<dbReference type="Proteomes" id="UP000559626">
    <property type="component" value="Unassembled WGS sequence"/>
</dbReference>
<proteinExistence type="inferred from homology"/>
<dbReference type="AlphaFoldDB" id="A0A7Y0FME2"/>
<dbReference type="SUPFAM" id="SSF54637">
    <property type="entry name" value="Thioesterase/thiol ester dehydrase-isomerase"/>
    <property type="match status" value="1"/>
</dbReference>
<evidence type="ECO:0000256" key="2">
    <source>
        <dbReference type="ARBA" id="ARBA00022801"/>
    </source>
</evidence>
<dbReference type="InterPro" id="IPR006683">
    <property type="entry name" value="Thioestr_dom"/>
</dbReference>
<comment type="caution">
    <text evidence="5">The sequence shown here is derived from an EMBL/GenBank/DDBJ whole genome shotgun (WGS) entry which is preliminary data.</text>
</comment>
<keyword evidence="2 3" id="KW-0378">Hydrolase</keyword>
<dbReference type="InterPro" id="IPR029069">
    <property type="entry name" value="HotDog_dom_sf"/>
</dbReference>
<sequence>MLPADNLAAALAHYNRINRYGQANGMELAVPAPGQAEYRMVVRDEHLSSPGVAHGGVLAGLMDAALGAAALSLAFTTNELVSTVEFKLNYLRPVLLGDELRAVAQVTHAGQSLLVSSATIYRRPAGSAAAEVAVAQGLGTFNRYPAAKRQL</sequence>
<evidence type="ECO:0000256" key="3">
    <source>
        <dbReference type="PROSITE-ProRule" id="PRU01106"/>
    </source>
</evidence>
<dbReference type="PANTHER" id="PTHR21660:SF1">
    <property type="entry name" value="ACYL-COENZYME A THIOESTERASE 13"/>
    <property type="match status" value="1"/>
</dbReference>
<dbReference type="Pfam" id="PF03061">
    <property type="entry name" value="4HBT"/>
    <property type="match status" value="1"/>
</dbReference>
<comment type="similarity">
    <text evidence="1">Belongs to the thioesterase PaaI family.</text>
</comment>
<reference evidence="5 6" key="1">
    <citation type="submission" date="2020-04" db="EMBL/GenBank/DDBJ databases">
        <title>Hymenobacter polaris sp. nov., isolated from Arctic soil.</title>
        <authorList>
            <person name="Dahal R.H."/>
        </authorList>
    </citation>
    <scope>NUCLEOTIDE SEQUENCE [LARGE SCALE GENOMIC DNA]</scope>
    <source>
        <strain evidence="5 6">RP-2-7</strain>
    </source>
</reference>
<dbReference type="RefSeq" id="WP_169531263.1">
    <property type="nucleotide sequence ID" value="NZ_JABBGH010000002.1"/>
</dbReference>
<dbReference type="InterPro" id="IPR039298">
    <property type="entry name" value="ACOT13"/>
</dbReference>
<dbReference type="EMBL" id="JABBGH010000002">
    <property type="protein sequence ID" value="NML65742.1"/>
    <property type="molecule type" value="Genomic_DNA"/>
</dbReference>
<gene>
    <name evidence="5" type="ORF">HHL22_11045</name>
</gene>
<dbReference type="CDD" id="cd03443">
    <property type="entry name" value="PaaI_thioesterase"/>
    <property type="match status" value="1"/>
</dbReference>
<accession>A0A7Y0FME2</accession>
<dbReference type="PROSITE" id="PS51770">
    <property type="entry name" value="HOTDOG_ACOT"/>
    <property type="match status" value="1"/>
</dbReference>
<protein>
    <submittedName>
        <fullName evidence="5">PaaI family thioesterase</fullName>
    </submittedName>
</protein>
<evidence type="ECO:0000256" key="1">
    <source>
        <dbReference type="ARBA" id="ARBA00008324"/>
    </source>
</evidence>
<evidence type="ECO:0000313" key="5">
    <source>
        <dbReference type="EMBL" id="NML65742.1"/>
    </source>
</evidence>
<dbReference type="InterPro" id="IPR003736">
    <property type="entry name" value="PAAI_dom"/>
</dbReference>
<evidence type="ECO:0000259" key="4">
    <source>
        <dbReference type="PROSITE" id="PS51770"/>
    </source>
</evidence>